<sequence length="153" mass="17699">MPYYGGLLLGYQVKTELEANALFEKMGIRSTDYERFKSLRDVQLNILELISTHSREQLETIVEDSTKGQRKYKISELTFCAFGSSELEDIYPQDFVFGVELISRYFPILLDWQLEHGGTGEAFEINDKVLIQVITELRKVMPDAQLFIKTEFA</sequence>
<reference evidence="1" key="1">
    <citation type="journal article" date="2015" name="Nature">
        <title>Complex archaea that bridge the gap between prokaryotes and eukaryotes.</title>
        <authorList>
            <person name="Spang A."/>
            <person name="Saw J.H."/>
            <person name="Jorgensen S.L."/>
            <person name="Zaremba-Niedzwiedzka K."/>
            <person name="Martijn J."/>
            <person name="Lind A.E."/>
            <person name="van Eijk R."/>
            <person name="Schleper C."/>
            <person name="Guy L."/>
            <person name="Ettema T.J."/>
        </authorList>
    </citation>
    <scope>NUCLEOTIDE SEQUENCE</scope>
</reference>
<gene>
    <name evidence="1" type="ORF">LCGC14_0196380</name>
</gene>
<evidence type="ECO:0000313" key="1">
    <source>
        <dbReference type="EMBL" id="KKN93805.1"/>
    </source>
</evidence>
<accession>A0A0F9UKP5</accession>
<organism evidence="1">
    <name type="scientific">marine sediment metagenome</name>
    <dbReference type="NCBI Taxonomy" id="412755"/>
    <lineage>
        <taxon>unclassified sequences</taxon>
        <taxon>metagenomes</taxon>
        <taxon>ecological metagenomes</taxon>
    </lineage>
</organism>
<name>A0A0F9UKP5_9ZZZZ</name>
<comment type="caution">
    <text evidence="1">The sequence shown here is derived from an EMBL/GenBank/DDBJ whole genome shotgun (WGS) entry which is preliminary data.</text>
</comment>
<dbReference type="EMBL" id="LAZR01000084">
    <property type="protein sequence ID" value="KKN93805.1"/>
    <property type="molecule type" value="Genomic_DNA"/>
</dbReference>
<proteinExistence type="predicted"/>
<protein>
    <submittedName>
        <fullName evidence="1">Uncharacterized protein</fullName>
    </submittedName>
</protein>
<dbReference type="AlphaFoldDB" id="A0A0F9UKP5"/>